<dbReference type="Gene3D" id="1.20.1530.20">
    <property type="match status" value="1"/>
</dbReference>
<reference evidence="13 14" key="1">
    <citation type="submission" date="2015-01" db="EMBL/GenBank/DDBJ databases">
        <title>Comparative genomics of the lactic acid bacteria isolated from the honey bee gut.</title>
        <authorList>
            <person name="Ellegaard K.M."/>
            <person name="Tamarit D."/>
            <person name="Javelind E."/>
            <person name="Olofsson T."/>
            <person name="Andersson S.G."/>
            <person name="Vasquez A."/>
        </authorList>
    </citation>
    <scope>NUCLEOTIDE SEQUENCE [LARGE SCALE GENOMIC DNA]</scope>
    <source>
        <strain evidence="13 14">Hma11</strain>
    </source>
</reference>
<dbReference type="PANTHER" id="PTHR43562">
    <property type="entry name" value="NAPA-TYPE SODIUM/HYDROGEN ANTIPORTER"/>
    <property type="match status" value="1"/>
</dbReference>
<proteinExistence type="inferred from homology"/>
<feature type="transmembrane region" description="Helical" evidence="11">
    <location>
        <begin position="213"/>
        <end position="232"/>
    </location>
</feature>
<comment type="caution">
    <text evidence="13">The sequence shown here is derived from an EMBL/GenBank/DDBJ whole genome shotgun (WGS) entry which is preliminary data.</text>
</comment>
<dbReference type="Pfam" id="PF00999">
    <property type="entry name" value="Na_H_Exchanger"/>
    <property type="match status" value="1"/>
</dbReference>
<dbReference type="Proteomes" id="UP000033682">
    <property type="component" value="Unassembled WGS sequence"/>
</dbReference>
<feature type="transmembrane region" description="Helical" evidence="11">
    <location>
        <begin position="114"/>
        <end position="132"/>
    </location>
</feature>
<evidence type="ECO:0000313" key="13">
    <source>
        <dbReference type="EMBL" id="KJY61483.1"/>
    </source>
</evidence>
<dbReference type="AlphaFoldDB" id="A0A0F4LT17"/>
<organism evidence="13 14">
    <name type="scientific">Lactobacillus apis</name>
    <dbReference type="NCBI Taxonomy" id="303541"/>
    <lineage>
        <taxon>Bacteria</taxon>
        <taxon>Bacillati</taxon>
        <taxon>Bacillota</taxon>
        <taxon>Bacilli</taxon>
        <taxon>Lactobacillales</taxon>
        <taxon>Lactobacillaceae</taxon>
        <taxon>Lactobacillus</taxon>
    </lineage>
</organism>
<keyword evidence="3" id="KW-0813">Transport</keyword>
<evidence type="ECO:0000256" key="8">
    <source>
        <dbReference type="ARBA" id="ARBA00023065"/>
    </source>
</evidence>
<comment type="similarity">
    <text evidence="2">Belongs to the monovalent cation:proton antiporter 2 (CPA2) transporter (TC 2.A.37) family.</text>
</comment>
<feature type="transmembrane region" description="Helical" evidence="11">
    <location>
        <begin position="268"/>
        <end position="288"/>
    </location>
</feature>
<name>A0A0F4LT17_9LACO</name>
<evidence type="ECO:0000256" key="10">
    <source>
        <dbReference type="ARBA" id="ARBA00023201"/>
    </source>
</evidence>
<sequence>MQIMGILCLILLFALIGGQIANRCSLPAVIGELLAGIVIGPAMLNWVQPSGLIKSFSDIGVVLLMFLAGLESDLAILKKLWKPSFLVATFGMIVPIVIAYLTGIAFKFSQTESLFLGITFAATSVSISVAVLQEMKKLETKEGMTILGAAVVDDLLSVILLSVVSSVTGTHTDSSNANLGLGLTLLLQLVYLVVLLAASIWLFPRILKLSERFLLPAAKPLVTIIIVLLAAFGAEKVGLSNVIGAFFVGLAFSRLPDKQKLQKSFTDIGYSLFIPIFFASIGLEMSITGIFKDGLLFIVLFVGSVISKLVGASVGAKMAGFYSSSAYQVGTGMISRGEMALVVAQIGLSNHLLVPATYSTVVGVIVLTTLIAPIMLKGALMKKR</sequence>
<dbReference type="RefSeq" id="WP_046306997.1">
    <property type="nucleotide sequence ID" value="NZ_KQ034000.1"/>
</dbReference>
<evidence type="ECO:0000256" key="4">
    <source>
        <dbReference type="ARBA" id="ARBA00022449"/>
    </source>
</evidence>
<evidence type="ECO:0000313" key="14">
    <source>
        <dbReference type="Proteomes" id="UP000033682"/>
    </source>
</evidence>
<evidence type="ECO:0000256" key="3">
    <source>
        <dbReference type="ARBA" id="ARBA00022448"/>
    </source>
</evidence>
<feature type="transmembrane region" description="Helical" evidence="11">
    <location>
        <begin position="238"/>
        <end position="256"/>
    </location>
</feature>
<evidence type="ECO:0000256" key="6">
    <source>
        <dbReference type="ARBA" id="ARBA00022989"/>
    </source>
</evidence>
<feature type="transmembrane region" description="Helical" evidence="11">
    <location>
        <begin position="352"/>
        <end position="376"/>
    </location>
</feature>
<keyword evidence="6 11" id="KW-1133">Transmembrane helix</keyword>
<evidence type="ECO:0000259" key="12">
    <source>
        <dbReference type="Pfam" id="PF00999"/>
    </source>
</evidence>
<feature type="transmembrane region" description="Helical" evidence="11">
    <location>
        <begin position="144"/>
        <end position="167"/>
    </location>
</feature>
<dbReference type="PATRIC" id="fig|303541.3.peg.927"/>
<evidence type="ECO:0000256" key="11">
    <source>
        <dbReference type="SAM" id="Phobius"/>
    </source>
</evidence>
<protein>
    <submittedName>
        <fullName evidence="13">Na(+)/H(+) antiporter</fullName>
    </submittedName>
</protein>
<evidence type="ECO:0000256" key="7">
    <source>
        <dbReference type="ARBA" id="ARBA00023053"/>
    </source>
</evidence>
<dbReference type="HOGENOM" id="CLU_005126_7_1_9"/>
<dbReference type="GO" id="GO:0015297">
    <property type="term" value="F:antiporter activity"/>
    <property type="evidence" value="ECO:0007669"/>
    <property type="project" value="UniProtKB-KW"/>
</dbReference>
<dbReference type="GO" id="GO:0006814">
    <property type="term" value="P:sodium ion transport"/>
    <property type="evidence" value="ECO:0007669"/>
    <property type="project" value="UniProtKB-KW"/>
</dbReference>
<comment type="subcellular location">
    <subcellularLocation>
        <location evidence="1">Membrane</location>
        <topology evidence="1">Multi-pass membrane protein</topology>
    </subcellularLocation>
</comment>
<evidence type="ECO:0000256" key="1">
    <source>
        <dbReference type="ARBA" id="ARBA00004141"/>
    </source>
</evidence>
<feature type="transmembrane region" description="Helical" evidence="11">
    <location>
        <begin position="84"/>
        <end position="108"/>
    </location>
</feature>
<keyword evidence="4" id="KW-0050">Antiport</keyword>
<dbReference type="STRING" id="303541.JF72_07700"/>
<keyword evidence="9 11" id="KW-0472">Membrane</keyword>
<dbReference type="InterPro" id="IPR006153">
    <property type="entry name" value="Cation/H_exchanger_TM"/>
</dbReference>
<keyword evidence="8" id="KW-0406">Ion transport</keyword>
<dbReference type="EMBL" id="JXLG01000005">
    <property type="protein sequence ID" value="KJY61483.1"/>
    <property type="molecule type" value="Genomic_DNA"/>
</dbReference>
<dbReference type="GO" id="GO:0016020">
    <property type="term" value="C:membrane"/>
    <property type="evidence" value="ECO:0007669"/>
    <property type="project" value="UniProtKB-SubCell"/>
</dbReference>
<gene>
    <name evidence="13" type="primary">napA3</name>
    <name evidence="13" type="ORF">JF72_07700</name>
</gene>
<keyword evidence="14" id="KW-1185">Reference proteome</keyword>
<feature type="transmembrane region" description="Helical" evidence="11">
    <location>
        <begin position="179"/>
        <end position="201"/>
    </location>
</feature>
<dbReference type="InterPro" id="IPR038770">
    <property type="entry name" value="Na+/solute_symporter_sf"/>
</dbReference>
<evidence type="ECO:0000256" key="2">
    <source>
        <dbReference type="ARBA" id="ARBA00005551"/>
    </source>
</evidence>
<accession>A0A0F4LT17</accession>
<evidence type="ECO:0000256" key="9">
    <source>
        <dbReference type="ARBA" id="ARBA00023136"/>
    </source>
</evidence>
<keyword evidence="10" id="KW-0739">Sodium transport</keyword>
<keyword evidence="5 11" id="KW-0812">Transmembrane</keyword>
<keyword evidence="7" id="KW-0915">Sodium</keyword>
<feature type="transmembrane region" description="Helical" evidence="11">
    <location>
        <begin position="294"/>
        <end position="314"/>
    </location>
</feature>
<dbReference type="GO" id="GO:1902600">
    <property type="term" value="P:proton transmembrane transport"/>
    <property type="evidence" value="ECO:0007669"/>
    <property type="project" value="InterPro"/>
</dbReference>
<evidence type="ECO:0000256" key="5">
    <source>
        <dbReference type="ARBA" id="ARBA00022692"/>
    </source>
</evidence>
<feature type="domain" description="Cation/H+ exchanger transmembrane" evidence="12">
    <location>
        <begin position="12"/>
        <end position="381"/>
    </location>
</feature>
<dbReference type="PANTHER" id="PTHR43562:SF3">
    <property type="entry name" value="SODIUM ION_PROTON EXCHANGER (EUROFUNG)"/>
    <property type="match status" value="1"/>
</dbReference>